<keyword evidence="1" id="KW-0472">Membrane</keyword>
<accession>A0A5B8HV59</accession>
<evidence type="ECO:0000256" key="1">
    <source>
        <dbReference type="SAM" id="Phobius"/>
    </source>
</evidence>
<keyword evidence="1" id="KW-1133">Transmembrane helix</keyword>
<feature type="transmembrane region" description="Helical" evidence="1">
    <location>
        <begin position="112"/>
        <end position="130"/>
    </location>
</feature>
<gene>
    <name evidence="2" type="ORF">1_274</name>
</gene>
<feature type="transmembrane region" description="Helical" evidence="1">
    <location>
        <begin position="37"/>
        <end position="58"/>
    </location>
</feature>
<dbReference type="EMBL" id="MK250085">
    <property type="protein sequence ID" value="QDY51889.1"/>
    <property type="molecule type" value="Genomic_DNA"/>
</dbReference>
<organism evidence="2">
    <name type="scientific">Mimiviridae sp. ChoanoV1</name>
    <dbReference type="NCBI Taxonomy" id="2596887"/>
    <lineage>
        <taxon>Viruses</taxon>
        <taxon>Varidnaviria</taxon>
        <taxon>Bamfordvirae</taxon>
        <taxon>Nucleocytoviricota</taxon>
        <taxon>Megaviricetes</taxon>
        <taxon>Imitervirales</taxon>
        <taxon>Schizomimiviridae</taxon>
    </lineage>
</organism>
<feature type="transmembrane region" description="Helical" evidence="1">
    <location>
        <begin position="88"/>
        <end position="105"/>
    </location>
</feature>
<sequence length="212" mass="24675">MIGNIVLPVFFLYVILVSGYCSSLLNCGLQRFMRDSVYFKHFLIILSIYIFTFILNWYTFDSLAISQQEHFKSEKEEIEFNTESLKKLGVWFLYSLLIYLVFLITTKSEIPYILIFISFTIISIIVQIIVKSISSESYNDVANKLFITKNDYKGLNQKAVIMAHNGVTGGFILVMALLLLGVYKYFCRQWKDHAHHWSTEKFIFGSSQCRDS</sequence>
<proteinExistence type="predicted"/>
<name>A0A5B8HV59_9VIRU</name>
<keyword evidence="1" id="KW-0812">Transmembrane</keyword>
<feature type="transmembrane region" description="Helical" evidence="1">
    <location>
        <begin position="161"/>
        <end position="183"/>
    </location>
</feature>
<evidence type="ECO:0000313" key="2">
    <source>
        <dbReference type="EMBL" id="QDY51889.1"/>
    </source>
</evidence>
<feature type="transmembrane region" description="Helical" evidence="1">
    <location>
        <begin position="6"/>
        <end position="25"/>
    </location>
</feature>
<reference evidence="2" key="1">
    <citation type="submission" date="2018-11" db="EMBL/GenBank/DDBJ databases">
        <title>A distinct lineage of giant viruses engineers rhodopsin photosystems in predatory marine eukaryotes.</title>
        <authorList>
            <person name="Needham D.M."/>
            <person name="Yoshizawa S."/>
            <person name="Hosaka T."/>
            <person name="Poirier C."/>
            <person name="Choi C.-J."/>
            <person name="Hehenberger E."/>
            <person name="Irwin N.A.T."/>
            <person name="Wilken S."/>
            <person name="Yung C.-M."/>
            <person name="Bachy C."/>
            <person name="Kurihara R."/>
            <person name="Nakajima Y."/>
            <person name="Kojima K."/>
            <person name="Kimura-Someya T."/>
            <person name="Leonard G."/>
            <person name="Malmstrom R.R."/>
            <person name="Mende D."/>
            <person name="Olson D.K."/>
            <person name="Sudo Y."/>
            <person name="Sudek S."/>
            <person name="Richards T.A."/>
            <person name="DeLong E.F."/>
            <person name="Keeling P.J."/>
            <person name="Santoro A.E."/>
            <person name="Shirouzu M."/>
            <person name="Iwasaki W."/>
            <person name="Worden A.Z."/>
        </authorList>
    </citation>
    <scope>NUCLEOTIDE SEQUENCE</scope>
</reference>
<protein>
    <submittedName>
        <fullName evidence="2">Uncharacterized protein</fullName>
    </submittedName>
</protein>